<proteinExistence type="inferred from homology"/>
<evidence type="ECO:0000313" key="4">
    <source>
        <dbReference type="Proteomes" id="UP000199572"/>
    </source>
</evidence>
<accession>A0A1H9MLV6</accession>
<keyword evidence="1" id="KW-0472">Membrane</keyword>
<organism evidence="3 4">
    <name type="scientific">Pedobacter rhizosphaerae</name>
    <dbReference type="NCBI Taxonomy" id="390241"/>
    <lineage>
        <taxon>Bacteria</taxon>
        <taxon>Pseudomonadati</taxon>
        <taxon>Bacteroidota</taxon>
        <taxon>Sphingobacteriia</taxon>
        <taxon>Sphingobacteriales</taxon>
        <taxon>Sphingobacteriaceae</taxon>
        <taxon>Pedobacter</taxon>
    </lineage>
</organism>
<feature type="domain" description="TonB-dependent receptor plug" evidence="2">
    <location>
        <begin position="129"/>
        <end position="226"/>
    </location>
</feature>
<dbReference type="InterPro" id="IPR023996">
    <property type="entry name" value="TonB-dep_OMP_SusC/RagA"/>
</dbReference>
<keyword evidence="1" id="KW-1134">Transmembrane beta strand</keyword>
<dbReference type="NCBIfam" id="TIGR04056">
    <property type="entry name" value="OMP_RagA_SusC"/>
    <property type="match status" value="1"/>
</dbReference>
<comment type="similarity">
    <text evidence="1">Belongs to the TonB-dependent receptor family.</text>
</comment>
<keyword evidence="1" id="KW-0813">Transport</keyword>
<keyword evidence="4" id="KW-1185">Reference proteome</keyword>
<dbReference type="STRING" id="390241.SAMN04488023_10641"/>
<protein>
    <submittedName>
        <fullName evidence="3">TonB-linked outer membrane protein, SusC/RagA family</fullName>
    </submittedName>
</protein>
<gene>
    <name evidence="3" type="ORF">SAMN04488023_10641</name>
</gene>
<keyword evidence="1" id="KW-0812">Transmembrane</keyword>
<dbReference type="InterPro" id="IPR012910">
    <property type="entry name" value="Plug_dom"/>
</dbReference>
<dbReference type="Proteomes" id="UP000199572">
    <property type="component" value="Unassembled WGS sequence"/>
</dbReference>
<dbReference type="RefSeq" id="WP_090882655.1">
    <property type="nucleotide sequence ID" value="NZ_FOGG01000006.1"/>
</dbReference>
<comment type="subcellular location">
    <subcellularLocation>
        <location evidence="1">Cell outer membrane</location>
        <topology evidence="1">Multi-pass membrane protein</topology>
    </subcellularLocation>
</comment>
<dbReference type="EMBL" id="FOGG01000006">
    <property type="protein sequence ID" value="SER24672.1"/>
    <property type="molecule type" value="Genomic_DNA"/>
</dbReference>
<dbReference type="GO" id="GO:0009279">
    <property type="term" value="C:cell outer membrane"/>
    <property type="evidence" value="ECO:0007669"/>
    <property type="project" value="UniProtKB-SubCell"/>
</dbReference>
<name>A0A1H9MLV6_9SPHI</name>
<dbReference type="PROSITE" id="PS52016">
    <property type="entry name" value="TONB_DEPENDENT_REC_3"/>
    <property type="match status" value="1"/>
</dbReference>
<dbReference type="InterPro" id="IPR039426">
    <property type="entry name" value="TonB-dep_rcpt-like"/>
</dbReference>
<dbReference type="Gene3D" id="2.170.130.10">
    <property type="entry name" value="TonB-dependent receptor, plug domain"/>
    <property type="match status" value="1"/>
</dbReference>
<dbReference type="AlphaFoldDB" id="A0A1H9MLV6"/>
<evidence type="ECO:0000256" key="1">
    <source>
        <dbReference type="PROSITE-ProRule" id="PRU01360"/>
    </source>
</evidence>
<dbReference type="InterPro" id="IPR037066">
    <property type="entry name" value="Plug_dom_sf"/>
</dbReference>
<dbReference type="Pfam" id="PF07715">
    <property type="entry name" value="Plug"/>
    <property type="match status" value="1"/>
</dbReference>
<reference evidence="3 4" key="1">
    <citation type="submission" date="2016-10" db="EMBL/GenBank/DDBJ databases">
        <authorList>
            <person name="de Groot N.N."/>
        </authorList>
    </citation>
    <scope>NUCLEOTIDE SEQUENCE [LARGE SCALE GENOMIC DNA]</scope>
    <source>
        <strain evidence="3 4">DSM 18610</strain>
    </source>
</reference>
<evidence type="ECO:0000259" key="2">
    <source>
        <dbReference type="Pfam" id="PF07715"/>
    </source>
</evidence>
<dbReference type="SUPFAM" id="SSF56935">
    <property type="entry name" value="Porins"/>
    <property type="match status" value="1"/>
</dbReference>
<evidence type="ECO:0000313" key="3">
    <source>
        <dbReference type="EMBL" id="SER24672.1"/>
    </source>
</evidence>
<sequence length="1005" mass="111619">MRKNLPQFLSFCFLVLVILFAKSSYGLSNRPDTIPLFKATVLDESQAPLQRVKIQVQGTKTSVLTEANGAFAIPAKINDVLLLSFDDQVFLKYKIESLSVNAIIVSSQNPVVKQHRMVKMMFGIEVPANRTPASVDVVYNADLTKMPVTSVANALTGRLSGLYTLQSSGQPGADGASLSLRGRTPAVFIDGVPRGFSIVNLDEIESVTVLKDALASGQLGGKGFNGAVLINTRRGTNAKQSISFTAQTAFQQSLKYAQPLDAFNYASLYNEALTNNGLATVYTQADLTAYQNQSDPYGHPNVNWVDQVLKENTRLDQYNINFRGGNEWGRYFVSMQHLNQTGFLQTSPENNYDTNNKFKSYVVRSNVDVNITKSLSAGINLLGRILNSNDPGYINPGGNVVNAQGIFSAVINTPRNAYPVFNPNGSYGTSPNFQTNLYGQSVNSGYVANYKRDVLADLFVKRTLDEITKGLWVRAAVALSSTISENNNRTKSFASFYYNPTTKTYTQYGNNGIQGNSNFINYQGRADYLELKLGYDRSFGKSDVSSVLFANRDNIVSGSDLPYTLKGLAGRTQYTYNNTYTAELAYAVNGSNYYPPSGDNKYGFYPSAGLSWTVSNEKFFPKNSFVNDLRIFSSYGVNGNDNPGYFTYIQRYFDGPAVYFGSSAGSNTSIFEQPLARTNLTFEKANKFNLGLQTGLFQNKLGLKVEYYNNKFYDLLMQRGKNSTIIGQTYPDENIGQYRYTGLDFNLNWQQAISKQASYFIVLSGGLQNSEVVYIDEVNQPYPWMRKTGEMVGQTFGYLAEGLFQNQTEINNSAKLVGYTAQPGDIRYRDLNGDNIINQFDQTAIGQNKPLLFMGLSLGFQFKSFDFSALIQGVANRKIYLSGNTEWAFQNNGLGQAWEHSLDRWTPATAASATYPRLTVGTNINNEATSTFWMKSGDYLRLKNIEIGYSLPKSLLNRIKLSTIRVFASGTNLLTFSAYDRVDPEVYNGTYPLQRLLNVGVNIKF</sequence>
<keyword evidence="1" id="KW-0998">Cell outer membrane</keyword>
<dbReference type="OrthoDB" id="9768177at2"/>